<dbReference type="EMBL" id="DWWC01000195">
    <property type="protein sequence ID" value="HJC69897.1"/>
    <property type="molecule type" value="Genomic_DNA"/>
</dbReference>
<keyword evidence="2" id="KW-0812">Transmembrane</keyword>
<keyword evidence="2" id="KW-0472">Membrane</keyword>
<evidence type="ECO:0000313" key="3">
    <source>
        <dbReference type="EMBL" id="HJC69897.1"/>
    </source>
</evidence>
<keyword evidence="2" id="KW-1133">Transmembrane helix</keyword>
<dbReference type="Proteomes" id="UP000823854">
    <property type="component" value="Unassembled WGS sequence"/>
</dbReference>
<organism evidence="3 4">
    <name type="scientific">Candidatus Brachybacterium intestinipullorum</name>
    <dbReference type="NCBI Taxonomy" id="2838512"/>
    <lineage>
        <taxon>Bacteria</taxon>
        <taxon>Bacillati</taxon>
        <taxon>Actinomycetota</taxon>
        <taxon>Actinomycetes</taxon>
        <taxon>Micrococcales</taxon>
        <taxon>Dermabacteraceae</taxon>
        <taxon>Brachybacterium</taxon>
    </lineage>
</organism>
<gene>
    <name evidence="3" type="ORF">H9932_09515</name>
</gene>
<proteinExistence type="predicted"/>
<evidence type="ECO:0000256" key="1">
    <source>
        <dbReference type="SAM" id="MobiDB-lite"/>
    </source>
</evidence>
<sequence>AVLDGTTAELEAVDVTFGTWAPPWPQLLVLLALAMLALALVGGRLRGRRRLEGLLRQAHEEGRRSAVGSAPGDSPAAPPTRTPPPTAHGPGSRR</sequence>
<feature type="region of interest" description="Disordered" evidence="1">
    <location>
        <begin position="60"/>
        <end position="94"/>
    </location>
</feature>
<feature type="transmembrane region" description="Helical" evidence="2">
    <location>
        <begin position="24"/>
        <end position="41"/>
    </location>
</feature>
<accession>A0A9D2TIN2</accession>
<dbReference type="AlphaFoldDB" id="A0A9D2TIN2"/>
<feature type="compositionally biased region" description="Low complexity" evidence="1">
    <location>
        <begin position="65"/>
        <end position="75"/>
    </location>
</feature>
<name>A0A9D2TIN2_9MICO</name>
<feature type="compositionally biased region" description="Pro residues" evidence="1">
    <location>
        <begin position="76"/>
        <end position="87"/>
    </location>
</feature>
<evidence type="ECO:0000256" key="2">
    <source>
        <dbReference type="SAM" id="Phobius"/>
    </source>
</evidence>
<feature type="non-terminal residue" evidence="3">
    <location>
        <position position="1"/>
    </location>
</feature>
<comment type="caution">
    <text evidence="3">The sequence shown here is derived from an EMBL/GenBank/DDBJ whole genome shotgun (WGS) entry which is preliminary data.</text>
</comment>
<evidence type="ECO:0000313" key="4">
    <source>
        <dbReference type="Proteomes" id="UP000823854"/>
    </source>
</evidence>
<reference evidence="3" key="2">
    <citation type="submission" date="2021-04" db="EMBL/GenBank/DDBJ databases">
        <authorList>
            <person name="Gilroy R."/>
        </authorList>
    </citation>
    <scope>NUCLEOTIDE SEQUENCE</scope>
    <source>
        <strain evidence="3">CHK130-7132</strain>
    </source>
</reference>
<reference evidence="3" key="1">
    <citation type="journal article" date="2021" name="PeerJ">
        <title>Extensive microbial diversity within the chicken gut microbiome revealed by metagenomics and culture.</title>
        <authorList>
            <person name="Gilroy R."/>
            <person name="Ravi A."/>
            <person name="Getino M."/>
            <person name="Pursley I."/>
            <person name="Horton D.L."/>
            <person name="Alikhan N.F."/>
            <person name="Baker D."/>
            <person name="Gharbi K."/>
            <person name="Hall N."/>
            <person name="Watson M."/>
            <person name="Adriaenssens E.M."/>
            <person name="Foster-Nyarko E."/>
            <person name="Jarju S."/>
            <person name="Secka A."/>
            <person name="Antonio M."/>
            <person name="Oren A."/>
            <person name="Chaudhuri R.R."/>
            <person name="La Ragione R."/>
            <person name="Hildebrand F."/>
            <person name="Pallen M.J."/>
        </authorList>
    </citation>
    <scope>NUCLEOTIDE SEQUENCE</scope>
    <source>
        <strain evidence="3">CHK130-7132</strain>
    </source>
</reference>
<protein>
    <submittedName>
        <fullName evidence="3">Uncharacterized protein</fullName>
    </submittedName>
</protein>